<name>A0ABZ3IJT2_9FIRM</name>
<feature type="transmembrane region" description="Helical" evidence="7">
    <location>
        <begin position="239"/>
        <end position="259"/>
    </location>
</feature>
<feature type="transmembrane region" description="Helical" evidence="7">
    <location>
        <begin position="157"/>
        <end position="175"/>
    </location>
</feature>
<dbReference type="PROSITE" id="PS50929">
    <property type="entry name" value="ABC_TM1F"/>
    <property type="match status" value="1"/>
</dbReference>
<evidence type="ECO:0000256" key="6">
    <source>
        <dbReference type="ARBA" id="ARBA00023136"/>
    </source>
</evidence>
<dbReference type="InterPro" id="IPR039421">
    <property type="entry name" value="Type_1_exporter"/>
</dbReference>
<evidence type="ECO:0000256" key="4">
    <source>
        <dbReference type="ARBA" id="ARBA00022840"/>
    </source>
</evidence>
<gene>
    <name evidence="10" type="ORF">SPSIL_020780</name>
</gene>
<comment type="subcellular location">
    <subcellularLocation>
        <location evidence="1">Cell membrane</location>
        <topology evidence="1">Multi-pass membrane protein</topology>
    </subcellularLocation>
</comment>
<proteinExistence type="predicted"/>
<dbReference type="InterPro" id="IPR003593">
    <property type="entry name" value="AAA+_ATPase"/>
</dbReference>
<dbReference type="InterPro" id="IPR017871">
    <property type="entry name" value="ABC_transporter-like_CS"/>
</dbReference>
<keyword evidence="10" id="KW-0378">Hydrolase</keyword>
<protein>
    <submittedName>
        <fullName evidence="10">Multidrug export ATP-binding/permease protein</fullName>
        <ecNumber evidence="10">3.6.3.-</ecNumber>
    </submittedName>
</protein>
<dbReference type="Gene3D" id="3.40.50.300">
    <property type="entry name" value="P-loop containing nucleotide triphosphate hydrolases"/>
    <property type="match status" value="1"/>
</dbReference>
<keyword evidence="3" id="KW-0547">Nucleotide-binding</keyword>
<evidence type="ECO:0000256" key="2">
    <source>
        <dbReference type="ARBA" id="ARBA00022692"/>
    </source>
</evidence>
<dbReference type="GO" id="GO:0005524">
    <property type="term" value="F:ATP binding"/>
    <property type="evidence" value="ECO:0007669"/>
    <property type="project" value="UniProtKB-KW"/>
</dbReference>
<feature type="transmembrane region" description="Helical" evidence="7">
    <location>
        <begin position="53"/>
        <end position="76"/>
    </location>
</feature>
<keyword evidence="11" id="KW-1185">Reference proteome</keyword>
<dbReference type="CDD" id="cd18552">
    <property type="entry name" value="ABC_6TM_MsbA_like"/>
    <property type="match status" value="1"/>
</dbReference>
<dbReference type="InterPro" id="IPR036640">
    <property type="entry name" value="ABC1_TM_sf"/>
</dbReference>
<dbReference type="SUPFAM" id="SSF52540">
    <property type="entry name" value="P-loop containing nucleoside triphosphate hydrolases"/>
    <property type="match status" value="1"/>
</dbReference>
<dbReference type="GO" id="GO:0016787">
    <property type="term" value="F:hydrolase activity"/>
    <property type="evidence" value="ECO:0007669"/>
    <property type="project" value="UniProtKB-KW"/>
</dbReference>
<accession>A0ABZ3IJT2</accession>
<dbReference type="PROSITE" id="PS50893">
    <property type="entry name" value="ABC_TRANSPORTER_2"/>
    <property type="match status" value="1"/>
</dbReference>
<dbReference type="Gene3D" id="1.20.1560.10">
    <property type="entry name" value="ABC transporter type 1, transmembrane domain"/>
    <property type="match status" value="1"/>
</dbReference>
<feature type="domain" description="ABC transmembrane type-1" evidence="9">
    <location>
        <begin position="18"/>
        <end position="296"/>
    </location>
</feature>
<organism evidence="10 11">
    <name type="scientific">Sporomusa silvacetica DSM 10669</name>
    <dbReference type="NCBI Taxonomy" id="1123289"/>
    <lineage>
        <taxon>Bacteria</taxon>
        <taxon>Bacillati</taxon>
        <taxon>Bacillota</taxon>
        <taxon>Negativicutes</taxon>
        <taxon>Selenomonadales</taxon>
        <taxon>Sporomusaceae</taxon>
        <taxon>Sporomusa</taxon>
    </lineage>
</organism>
<dbReference type="RefSeq" id="WP_094604691.1">
    <property type="nucleotide sequence ID" value="NZ_CP155573.1"/>
</dbReference>
<dbReference type="PROSITE" id="PS00211">
    <property type="entry name" value="ABC_TRANSPORTER_1"/>
    <property type="match status" value="1"/>
</dbReference>
<dbReference type="EC" id="3.6.3.-" evidence="10"/>
<evidence type="ECO:0000256" key="1">
    <source>
        <dbReference type="ARBA" id="ARBA00004651"/>
    </source>
</evidence>
<evidence type="ECO:0000259" key="9">
    <source>
        <dbReference type="PROSITE" id="PS50929"/>
    </source>
</evidence>
<dbReference type="PANTHER" id="PTHR43394:SF1">
    <property type="entry name" value="ATP-BINDING CASSETTE SUB-FAMILY B MEMBER 10, MITOCHONDRIAL"/>
    <property type="match status" value="1"/>
</dbReference>
<dbReference type="InterPro" id="IPR003439">
    <property type="entry name" value="ABC_transporter-like_ATP-bd"/>
</dbReference>
<dbReference type="EMBL" id="CP155573">
    <property type="protein sequence ID" value="XFO65930.1"/>
    <property type="molecule type" value="Genomic_DNA"/>
</dbReference>
<dbReference type="SUPFAM" id="SSF90123">
    <property type="entry name" value="ABC transporter transmembrane region"/>
    <property type="match status" value="1"/>
</dbReference>
<reference evidence="10" key="1">
    <citation type="submission" date="2024-05" db="EMBL/GenBank/DDBJ databases">
        <title>Isolation and characterization of Sporomusa carbonis sp. nov., a carboxydotrophic hydrogenogen in the genus of Sporomusa isolated from a charcoal burning pile.</title>
        <authorList>
            <person name="Boeer T."/>
            <person name="Rosenbaum F."/>
            <person name="Eysell L."/>
            <person name="Mueller V."/>
            <person name="Daniel R."/>
            <person name="Poehlein A."/>
        </authorList>
    </citation>
    <scope>NUCLEOTIDE SEQUENCE [LARGE SCALE GENOMIC DNA]</scope>
    <source>
        <strain evidence="10">DSM 10669</strain>
    </source>
</reference>
<dbReference type="SMART" id="SM00382">
    <property type="entry name" value="AAA"/>
    <property type="match status" value="1"/>
</dbReference>
<sequence length="576" mass="63709">MFSFYWRKFIVPYWLLALTAVICFIVASLAGLAAPLVVKMLIDDALTNGNISFLHLITAGIIILYFIRGLFSYFYGYSMAKAGNKMLAKLRQDMFSKLQSLDYAYFMKTPSGELISLFTNDLLFIQQAVTVGIPDAIVESLNLLAIMAIMIYFDWELAMVTFATLPFIVVAISFFNNKVGRLGVLVEHTLAKITAIIQQSIISVIVVQSYVREGYEYKKFSDKIQQVANELLRAQRLSAILVSLVEFLAAIGLTIIVWYGGREVIQGDLSIGGMFAFLVYIINIPMPVRKISQALTCLKLGVVAWGRINSLLNEQTPSVVDGYLQMPKAGGLVEFKDVSFAYQTGNPVLEDINILARPGEVIAIVGPSGAGKSSFANLLLRFYDPDKGAVYLDGIDIRQLKIGDLRRQIGFIQQEPVLFNTTILENLRYGRPNATLSQIEQAVKVSNAYDFIMALPQGYDSIVGEMGGNLSGGQRQRIAIARAIIMEPAILLFDEPTAALDAHTEKQVMSAIRQASTGRTAFIITHRMSTIMVSDRVVYLTGGRVAETGTHQELIDKGGLYARAVQLDELELRLNP</sequence>
<keyword evidence="2 7" id="KW-0812">Transmembrane</keyword>
<keyword evidence="5 7" id="KW-1133">Transmembrane helix</keyword>
<keyword evidence="4 10" id="KW-0067">ATP-binding</keyword>
<dbReference type="InterPro" id="IPR027417">
    <property type="entry name" value="P-loop_NTPase"/>
</dbReference>
<dbReference type="Proteomes" id="UP000216752">
    <property type="component" value="Chromosome"/>
</dbReference>
<evidence type="ECO:0000256" key="5">
    <source>
        <dbReference type="ARBA" id="ARBA00022989"/>
    </source>
</evidence>
<evidence type="ECO:0000313" key="10">
    <source>
        <dbReference type="EMBL" id="XFO65930.1"/>
    </source>
</evidence>
<feature type="transmembrane region" description="Helical" evidence="7">
    <location>
        <begin position="12"/>
        <end position="33"/>
    </location>
</feature>
<evidence type="ECO:0000313" key="11">
    <source>
        <dbReference type="Proteomes" id="UP000216752"/>
    </source>
</evidence>
<evidence type="ECO:0000259" key="8">
    <source>
        <dbReference type="PROSITE" id="PS50893"/>
    </source>
</evidence>
<feature type="domain" description="ABC transporter" evidence="8">
    <location>
        <begin position="333"/>
        <end position="567"/>
    </location>
</feature>
<dbReference type="Pfam" id="PF00005">
    <property type="entry name" value="ABC_tran"/>
    <property type="match status" value="1"/>
</dbReference>
<dbReference type="PANTHER" id="PTHR43394">
    <property type="entry name" value="ATP-DEPENDENT PERMEASE MDL1, MITOCHONDRIAL"/>
    <property type="match status" value="1"/>
</dbReference>
<feature type="transmembrane region" description="Helical" evidence="7">
    <location>
        <begin position="265"/>
        <end position="282"/>
    </location>
</feature>
<dbReference type="InterPro" id="IPR011527">
    <property type="entry name" value="ABC1_TM_dom"/>
</dbReference>
<evidence type="ECO:0000256" key="7">
    <source>
        <dbReference type="SAM" id="Phobius"/>
    </source>
</evidence>
<keyword evidence="6 7" id="KW-0472">Membrane</keyword>
<dbReference type="Pfam" id="PF00664">
    <property type="entry name" value="ABC_membrane"/>
    <property type="match status" value="1"/>
</dbReference>
<evidence type="ECO:0000256" key="3">
    <source>
        <dbReference type="ARBA" id="ARBA00022741"/>
    </source>
</evidence>